<evidence type="ECO:0000313" key="1">
    <source>
        <dbReference type="EMBL" id="SVE29325.1"/>
    </source>
</evidence>
<gene>
    <name evidence="1" type="ORF">METZ01_LOCUS482179</name>
</gene>
<proteinExistence type="predicted"/>
<dbReference type="AlphaFoldDB" id="A0A383CCE8"/>
<dbReference type="EMBL" id="UINC01207300">
    <property type="protein sequence ID" value="SVE29325.1"/>
    <property type="molecule type" value="Genomic_DNA"/>
</dbReference>
<organism evidence="1">
    <name type="scientific">marine metagenome</name>
    <dbReference type="NCBI Taxonomy" id="408172"/>
    <lineage>
        <taxon>unclassified sequences</taxon>
        <taxon>metagenomes</taxon>
        <taxon>ecological metagenomes</taxon>
    </lineage>
</organism>
<sequence>FLHKFLIEFKIEKFAIIETGSSKLNLKEITKPQKVVIHDLNKDEFYKIYIGEGDQAEAWSINNRFFSQAYFSNNLVTTFLTTDRWIIKSTRVPGEDVWNFLLDKSKMTFTMDEFLDAMLHTMKWFSTEGSRIWNGGPRGKYLSIGEVNWISANNMFYCPKQNVFTKVDHEPEIIWVSKRQYMNDAIRSFIELFGNLMKLRGHDHIMNYVADGKNILKRIEYCIDFVETEIFD</sequence>
<feature type="non-terminal residue" evidence="1">
    <location>
        <position position="1"/>
    </location>
</feature>
<protein>
    <submittedName>
        <fullName evidence="1">Uncharacterized protein</fullName>
    </submittedName>
</protein>
<reference evidence="1" key="1">
    <citation type="submission" date="2018-05" db="EMBL/GenBank/DDBJ databases">
        <authorList>
            <person name="Lanie J.A."/>
            <person name="Ng W.-L."/>
            <person name="Kazmierczak K.M."/>
            <person name="Andrzejewski T.M."/>
            <person name="Davidsen T.M."/>
            <person name="Wayne K.J."/>
            <person name="Tettelin H."/>
            <person name="Glass J.I."/>
            <person name="Rusch D."/>
            <person name="Podicherti R."/>
            <person name="Tsui H.-C.T."/>
            <person name="Winkler M.E."/>
        </authorList>
    </citation>
    <scope>NUCLEOTIDE SEQUENCE</scope>
</reference>
<accession>A0A383CCE8</accession>
<name>A0A383CCE8_9ZZZZ</name>